<name>X7XW46_MYCKA</name>
<keyword evidence="2" id="KW-0489">Methyltransferase</keyword>
<organism evidence="2 3">
    <name type="scientific">Mycobacterium kansasii 662</name>
    <dbReference type="NCBI Taxonomy" id="1299326"/>
    <lineage>
        <taxon>Bacteria</taxon>
        <taxon>Bacillati</taxon>
        <taxon>Actinomycetota</taxon>
        <taxon>Actinomycetes</taxon>
        <taxon>Mycobacteriales</taxon>
        <taxon>Mycobacteriaceae</taxon>
        <taxon>Mycobacterium</taxon>
    </lineage>
</organism>
<dbReference type="EC" id="2.1.1.79" evidence="2"/>
<evidence type="ECO:0000256" key="1">
    <source>
        <dbReference type="SAM" id="MobiDB-lite"/>
    </source>
</evidence>
<dbReference type="Proteomes" id="UP000020561">
    <property type="component" value="Unassembled WGS sequence"/>
</dbReference>
<evidence type="ECO:0000313" key="2">
    <source>
        <dbReference type="EMBL" id="ETZ98369.1"/>
    </source>
</evidence>
<dbReference type="PATRIC" id="fig|1299326.3.peg.6501"/>
<dbReference type="GO" id="GO:0008825">
    <property type="term" value="F:cyclopropane-fatty-acyl-phospholipid synthase activity"/>
    <property type="evidence" value="ECO:0007669"/>
    <property type="project" value="UniProtKB-EC"/>
</dbReference>
<accession>X7XW46</accession>
<keyword evidence="2" id="KW-0808">Transferase</keyword>
<reference evidence="2 3" key="1">
    <citation type="submission" date="2013-12" db="EMBL/GenBank/DDBJ databases">
        <authorList>
            <person name="Brown-Elliot B."/>
            <person name="Wallace R."/>
            <person name="Lenaerts A."/>
            <person name="Ordway D."/>
            <person name="DeGroote M.A."/>
            <person name="Parker T."/>
            <person name="Sizemore C."/>
            <person name="Tallon L.J."/>
            <person name="Sadzewicz L.K."/>
            <person name="Sengamalay N."/>
            <person name="Fraser C.M."/>
            <person name="Hine E."/>
            <person name="Shefchek K.A."/>
            <person name="Das S.P."/>
            <person name="Tettelin H."/>
        </authorList>
    </citation>
    <scope>NUCLEOTIDE SEQUENCE [LARGE SCALE GENOMIC DNA]</scope>
    <source>
        <strain evidence="2 3">662</strain>
    </source>
</reference>
<dbReference type="GO" id="GO:0032259">
    <property type="term" value="P:methylation"/>
    <property type="evidence" value="ECO:0007669"/>
    <property type="project" value="UniProtKB-KW"/>
</dbReference>
<dbReference type="AlphaFoldDB" id="X7XW46"/>
<sequence>MEANREKAIAIQSEKVYNRYMSTSRLRETVPRGLHDVRPVHVGEVASPPGTGVPVAAPVNSV</sequence>
<feature type="compositionally biased region" description="Low complexity" evidence="1">
    <location>
        <begin position="45"/>
        <end position="62"/>
    </location>
</feature>
<feature type="region of interest" description="Disordered" evidence="1">
    <location>
        <begin position="42"/>
        <end position="62"/>
    </location>
</feature>
<gene>
    <name evidence="2" type="ORF">I545_6768</name>
</gene>
<proteinExistence type="predicted"/>
<evidence type="ECO:0000313" key="3">
    <source>
        <dbReference type="Proteomes" id="UP000020561"/>
    </source>
</evidence>
<dbReference type="EMBL" id="JAOA01000029">
    <property type="protein sequence ID" value="ETZ98369.1"/>
    <property type="molecule type" value="Genomic_DNA"/>
</dbReference>
<comment type="caution">
    <text evidence="2">The sequence shown here is derived from an EMBL/GenBank/DDBJ whole genome shotgun (WGS) entry which is preliminary data.</text>
</comment>
<protein>
    <submittedName>
        <fullName evidence="2">Cyclopropane mycolic acid synthase 3 domain protein</fullName>
        <ecNumber evidence="2">2.1.1.79</ecNumber>
    </submittedName>
</protein>